<dbReference type="RefSeq" id="WP_380666629.1">
    <property type="nucleotide sequence ID" value="NZ_JBHTCJ010000004.1"/>
</dbReference>
<organism evidence="2 3">
    <name type="scientific">Saccharopolyspora griseoalba</name>
    <dbReference type="NCBI Taxonomy" id="1431848"/>
    <lineage>
        <taxon>Bacteria</taxon>
        <taxon>Bacillati</taxon>
        <taxon>Actinomycetota</taxon>
        <taxon>Actinomycetes</taxon>
        <taxon>Pseudonocardiales</taxon>
        <taxon>Pseudonocardiaceae</taxon>
        <taxon>Saccharopolyspora</taxon>
    </lineage>
</organism>
<name>A0ABW2LJR6_9PSEU</name>
<evidence type="ECO:0008006" key="4">
    <source>
        <dbReference type="Google" id="ProtNLM"/>
    </source>
</evidence>
<reference evidence="3" key="1">
    <citation type="journal article" date="2019" name="Int. J. Syst. Evol. Microbiol.">
        <title>The Global Catalogue of Microorganisms (GCM) 10K type strain sequencing project: providing services to taxonomists for standard genome sequencing and annotation.</title>
        <authorList>
            <consortium name="The Broad Institute Genomics Platform"/>
            <consortium name="The Broad Institute Genome Sequencing Center for Infectious Disease"/>
            <person name="Wu L."/>
            <person name="Ma J."/>
        </authorList>
    </citation>
    <scope>NUCLEOTIDE SEQUENCE [LARGE SCALE GENOMIC DNA]</scope>
    <source>
        <strain evidence="3">WLHS5</strain>
    </source>
</reference>
<accession>A0ABW2LJR6</accession>
<protein>
    <recommendedName>
        <fullName evidence="4">DUF2127 domain-containing protein</fullName>
    </recommendedName>
</protein>
<feature type="transmembrane region" description="Helical" evidence="1">
    <location>
        <begin position="141"/>
        <end position="164"/>
    </location>
</feature>
<feature type="transmembrane region" description="Helical" evidence="1">
    <location>
        <begin position="30"/>
        <end position="52"/>
    </location>
</feature>
<keyword evidence="1" id="KW-0812">Transmembrane</keyword>
<comment type="caution">
    <text evidence="2">The sequence shown here is derived from an EMBL/GenBank/DDBJ whole genome shotgun (WGS) entry which is preliminary data.</text>
</comment>
<sequence>MTDLPGPPGAPQPPEGSAAVARPSSVDNSFWAGVASPVIGLIAAALELFGAFGPSGDEAFMAQMREQMAGQPGGQAFTPEQMEAVYRIGMVVAAVFLLVLAGLWIMFLLFMRGGRNWARVVITVVGAIWLLFTLPQVFGPVVVLDLLAVLQLAAIAATIAFAYLTPSNQYFQAVAARRRGGYA</sequence>
<evidence type="ECO:0000313" key="2">
    <source>
        <dbReference type="EMBL" id="MFC7341593.1"/>
    </source>
</evidence>
<feature type="transmembrane region" description="Helical" evidence="1">
    <location>
        <begin position="117"/>
        <end position="135"/>
    </location>
</feature>
<dbReference type="Proteomes" id="UP001596504">
    <property type="component" value="Unassembled WGS sequence"/>
</dbReference>
<proteinExistence type="predicted"/>
<feature type="transmembrane region" description="Helical" evidence="1">
    <location>
        <begin position="84"/>
        <end position="110"/>
    </location>
</feature>
<gene>
    <name evidence="2" type="ORF">ACFQRI_09225</name>
</gene>
<evidence type="ECO:0000313" key="3">
    <source>
        <dbReference type="Proteomes" id="UP001596504"/>
    </source>
</evidence>
<keyword evidence="1" id="KW-1133">Transmembrane helix</keyword>
<evidence type="ECO:0000256" key="1">
    <source>
        <dbReference type="SAM" id="Phobius"/>
    </source>
</evidence>
<keyword evidence="3" id="KW-1185">Reference proteome</keyword>
<keyword evidence="1" id="KW-0472">Membrane</keyword>
<dbReference type="EMBL" id="JBHTCJ010000004">
    <property type="protein sequence ID" value="MFC7341593.1"/>
    <property type="molecule type" value="Genomic_DNA"/>
</dbReference>